<comment type="function">
    <text evidence="6">Neurotoxin that produces dose-dependent hypolocomotion and hyperalgesia in mice. May directly act on the central nervous system, as it is 6500-fold more potent when administered intracerebroventricularly than intraperitoneal.</text>
</comment>
<evidence type="ECO:0000256" key="4">
    <source>
        <dbReference type="ARBA" id="ARBA00022771"/>
    </source>
</evidence>
<keyword evidence="12" id="KW-1185">Reference proteome</keyword>
<evidence type="ECO:0000256" key="1">
    <source>
        <dbReference type="ARBA" id="ARBA00009651"/>
    </source>
</evidence>
<evidence type="ECO:0000256" key="6">
    <source>
        <dbReference type="ARBA" id="ARBA00034460"/>
    </source>
</evidence>
<dbReference type="Pfam" id="PF00622">
    <property type="entry name" value="SPRY"/>
    <property type="match status" value="1"/>
</dbReference>
<gene>
    <name evidence="13" type="primary">LOC110090160</name>
</gene>
<keyword evidence="3" id="KW-0479">Metal-binding</keyword>
<keyword evidence="4 7" id="KW-0863">Zinc-finger</keyword>
<dbReference type="CDD" id="cd16594">
    <property type="entry name" value="RING-HC_TRIM7-like_C-IV"/>
    <property type="match status" value="1"/>
</dbReference>
<evidence type="ECO:0000259" key="10">
    <source>
        <dbReference type="PROSITE" id="PS50119"/>
    </source>
</evidence>
<feature type="domain" description="B box-type" evidence="10">
    <location>
        <begin position="149"/>
        <end position="190"/>
    </location>
</feature>
<feature type="region of interest" description="Disordered" evidence="8">
    <location>
        <begin position="1"/>
        <end position="34"/>
    </location>
</feature>
<dbReference type="InterPro" id="IPR001870">
    <property type="entry name" value="B30.2/SPRY"/>
</dbReference>
<dbReference type="SMART" id="SM00336">
    <property type="entry name" value="BBOX"/>
    <property type="match status" value="1"/>
</dbReference>
<sequence>MNQRDGDQPVLVAPLKEGPEAAQREEKSRKGKQQRILPGSGIAVMVEAFQQDLTCSICLDLFVEPVVLRCGHWFCRKCITSCWVTQEKVASFCPACRAPCPYREFQPNRLLGNLAKRAREIQEAASRDAAKENAKAEEKEPEKAREGGQRRQCCEVHGDDLLLFCTTDETCICSQCVNSALHTGHSFSSLKDGAETYKQKLSKALEPLESRVKELTDCEKGQKEEIRSLKDSAASLRTNIEGKFCELHQALRNRKAAMLTELDNDEKVAHKDMDSHLQQIQESLRAAKEMLHQGKTCMARNNPCSFLVGIRPFLGLLRSQKETTPKGDENHLGVLCCQLSPGKFKGPAQHLAYRPLYPVFAQELESIQLDPKTAHPELIINDNGTSVCRKPRVTHIYYMQNKKEPNSETKDVWTVLGTTGFISGKHYWEIETRTQNQWFIGVSLESARGKKCLEDLKHKIWGVHQKIMKETSPDGPPRCRIGVYLAYEEGQVSFYNASDGSHLRSQRASFKEKVYPFFCHPADDALSPFFRICQK</sequence>
<dbReference type="InterPro" id="IPR017907">
    <property type="entry name" value="Znf_RING_CS"/>
</dbReference>
<organism evidence="12 13">
    <name type="scientific">Pogona vitticeps</name>
    <name type="common">central bearded dragon</name>
    <dbReference type="NCBI Taxonomy" id="103695"/>
    <lineage>
        <taxon>Eukaryota</taxon>
        <taxon>Metazoa</taxon>
        <taxon>Chordata</taxon>
        <taxon>Craniata</taxon>
        <taxon>Vertebrata</taxon>
        <taxon>Euteleostomi</taxon>
        <taxon>Lepidosauria</taxon>
        <taxon>Squamata</taxon>
        <taxon>Bifurcata</taxon>
        <taxon>Unidentata</taxon>
        <taxon>Episquamata</taxon>
        <taxon>Toxicofera</taxon>
        <taxon>Iguania</taxon>
        <taxon>Acrodonta</taxon>
        <taxon>Agamidae</taxon>
        <taxon>Amphibolurinae</taxon>
        <taxon>Pogona</taxon>
    </lineage>
</organism>
<evidence type="ECO:0000256" key="2">
    <source>
        <dbReference type="ARBA" id="ARBA00022699"/>
    </source>
</evidence>
<comment type="similarity">
    <text evidence="1">Belongs to the ohanin/vespryn family.</text>
</comment>
<dbReference type="SMART" id="SM00449">
    <property type="entry name" value="SPRY"/>
    <property type="match status" value="1"/>
</dbReference>
<feature type="compositionally biased region" description="Basic and acidic residues" evidence="8">
    <location>
        <begin position="17"/>
        <end position="28"/>
    </location>
</feature>
<dbReference type="InterPro" id="IPR013083">
    <property type="entry name" value="Znf_RING/FYVE/PHD"/>
</dbReference>
<dbReference type="PROSITE" id="PS50089">
    <property type="entry name" value="ZF_RING_2"/>
    <property type="match status" value="1"/>
</dbReference>
<dbReference type="SUPFAM" id="SSF57845">
    <property type="entry name" value="B-box zinc-binding domain"/>
    <property type="match status" value="1"/>
</dbReference>
<dbReference type="InterPro" id="IPR043136">
    <property type="entry name" value="B30.2/SPRY_sf"/>
</dbReference>
<reference evidence="13" key="2">
    <citation type="submission" date="2025-08" db="UniProtKB">
        <authorList>
            <consortium name="RefSeq"/>
        </authorList>
    </citation>
    <scope>IDENTIFICATION</scope>
</reference>
<proteinExistence type="inferred from homology"/>
<dbReference type="InterPro" id="IPR003877">
    <property type="entry name" value="SPRY_dom"/>
</dbReference>
<dbReference type="InterPro" id="IPR000315">
    <property type="entry name" value="Znf_B-box"/>
</dbReference>
<dbReference type="SMART" id="SM00184">
    <property type="entry name" value="RING"/>
    <property type="match status" value="1"/>
</dbReference>
<dbReference type="Gene3D" id="2.60.120.920">
    <property type="match status" value="1"/>
</dbReference>
<evidence type="ECO:0000256" key="5">
    <source>
        <dbReference type="ARBA" id="ARBA00022833"/>
    </source>
</evidence>
<evidence type="ECO:0000259" key="11">
    <source>
        <dbReference type="PROSITE" id="PS50188"/>
    </source>
</evidence>
<dbReference type="Gene3D" id="3.30.160.60">
    <property type="entry name" value="Classic Zinc Finger"/>
    <property type="match status" value="1"/>
</dbReference>
<dbReference type="PANTHER" id="PTHR24103">
    <property type="entry name" value="E3 UBIQUITIN-PROTEIN LIGASE TRIM"/>
    <property type="match status" value="1"/>
</dbReference>
<dbReference type="PROSITE" id="PS00518">
    <property type="entry name" value="ZF_RING_1"/>
    <property type="match status" value="1"/>
</dbReference>
<dbReference type="PRINTS" id="PR01407">
    <property type="entry name" value="BUTYPHLNCDUF"/>
</dbReference>
<dbReference type="RefSeq" id="XP_020669380.2">
    <property type="nucleotide sequence ID" value="XM_020813721.2"/>
</dbReference>
<dbReference type="SUPFAM" id="SSF49899">
    <property type="entry name" value="Concanavalin A-like lectins/glucanases"/>
    <property type="match status" value="1"/>
</dbReference>
<evidence type="ECO:0000256" key="8">
    <source>
        <dbReference type="SAM" id="MobiDB-lite"/>
    </source>
</evidence>
<keyword evidence="5" id="KW-0862">Zinc</keyword>
<evidence type="ECO:0000256" key="3">
    <source>
        <dbReference type="ARBA" id="ARBA00022723"/>
    </source>
</evidence>
<name>A0A6J0VCY4_9SAUR</name>
<accession>A0A6J0VCY4</accession>
<protein>
    <submittedName>
        <fullName evidence="13">E3 ubiquitin-protein ligase TRIM69-like isoform X1</fullName>
    </submittedName>
</protein>
<evidence type="ECO:0000259" key="9">
    <source>
        <dbReference type="PROSITE" id="PS50089"/>
    </source>
</evidence>
<dbReference type="Proteomes" id="UP001652642">
    <property type="component" value="Chromosome 2"/>
</dbReference>
<feature type="domain" description="RING-type" evidence="9">
    <location>
        <begin position="55"/>
        <end position="97"/>
    </location>
</feature>
<dbReference type="PROSITE" id="PS50188">
    <property type="entry name" value="B302_SPRY"/>
    <property type="match status" value="1"/>
</dbReference>
<evidence type="ECO:0000313" key="13">
    <source>
        <dbReference type="RefSeq" id="XP_020669380.2"/>
    </source>
</evidence>
<evidence type="ECO:0000313" key="12">
    <source>
        <dbReference type="Proteomes" id="UP001652642"/>
    </source>
</evidence>
<dbReference type="OrthoDB" id="9049641at2759"/>
<dbReference type="InterPro" id="IPR003879">
    <property type="entry name" value="Butyrophylin_SPRY"/>
</dbReference>
<keyword evidence="2" id="KW-0528">Neurotoxin</keyword>
<feature type="domain" description="B30.2/SPRY" evidence="11">
    <location>
        <begin position="346"/>
        <end position="535"/>
    </location>
</feature>
<keyword evidence="2" id="KW-0800">Toxin</keyword>
<dbReference type="GeneID" id="110090160"/>
<dbReference type="InterPro" id="IPR050143">
    <property type="entry name" value="TRIM/RBCC"/>
</dbReference>
<evidence type="ECO:0000256" key="7">
    <source>
        <dbReference type="PROSITE-ProRule" id="PRU00024"/>
    </source>
</evidence>
<dbReference type="InterPro" id="IPR013320">
    <property type="entry name" value="ConA-like_dom_sf"/>
</dbReference>
<dbReference type="Pfam" id="PF15227">
    <property type="entry name" value="zf-C3HC4_4"/>
    <property type="match status" value="1"/>
</dbReference>
<dbReference type="SUPFAM" id="SSF57850">
    <property type="entry name" value="RING/U-box"/>
    <property type="match status" value="1"/>
</dbReference>
<reference evidence="12" key="1">
    <citation type="submission" date="2025-05" db="UniProtKB">
        <authorList>
            <consortium name="RefSeq"/>
        </authorList>
    </citation>
    <scope>NUCLEOTIDE SEQUENCE [LARGE SCALE GENOMIC DNA]</scope>
</reference>
<dbReference type="Gene3D" id="3.30.40.10">
    <property type="entry name" value="Zinc/RING finger domain, C3HC4 (zinc finger)"/>
    <property type="match status" value="1"/>
</dbReference>
<dbReference type="Pfam" id="PF00643">
    <property type="entry name" value="zf-B_box"/>
    <property type="match status" value="1"/>
</dbReference>
<dbReference type="InterPro" id="IPR001841">
    <property type="entry name" value="Znf_RING"/>
</dbReference>
<dbReference type="PROSITE" id="PS50119">
    <property type="entry name" value="ZF_BBOX"/>
    <property type="match status" value="1"/>
</dbReference>